<comment type="similarity">
    <text evidence="3">Belongs to the glycosyl hydrolase 76 family.</text>
</comment>
<dbReference type="GeneID" id="7049622"/>
<dbReference type="eggNOG" id="ENOG502QSWP">
    <property type="taxonomic scope" value="Eukaryota"/>
</dbReference>
<dbReference type="FunFam" id="1.50.10.20:FF:000006">
    <property type="entry name" value="Mannan endo-1,6-alpha-mannosidase"/>
    <property type="match status" value="1"/>
</dbReference>
<organism evidence="11 12">
    <name type="scientific">Schizosaccharomyces japonicus (strain yFS275 / FY16936)</name>
    <name type="common">Fission yeast</name>
    <dbReference type="NCBI Taxonomy" id="402676"/>
    <lineage>
        <taxon>Eukaryota</taxon>
        <taxon>Fungi</taxon>
        <taxon>Dikarya</taxon>
        <taxon>Ascomycota</taxon>
        <taxon>Taphrinomycotina</taxon>
        <taxon>Schizosaccharomycetes</taxon>
        <taxon>Schizosaccharomycetales</taxon>
        <taxon>Schizosaccharomycetaceae</taxon>
        <taxon>Schizosaccharomyces</taxon>
    </lineage>
</organism>
<evidence type="ECO:0000256" key="2">
    <source>
        <dbReference type="ARBA" id="ARBA00004308"/>
    </source>
</evidence>
<gene>
    <name evidence="11" type="ORF">SJAG_00310</name>
</gene>
<comment type="subcellular location">
    <subcellularLocation>
        <location evidence="2">Endomembrane system</location>
    </subcellularLocation>
</comment>
<evidence type="ECO:0000256" key="10">
    <source>
        <dbReference type="SAM" id="SignalP"/>
    </source>
</evidence>
<dbReference type="Pfam" id="PF03663">
    <property type="entry name" value="Glyco_hydro_76"/>
    <property type="match status" value="1"/>
</dbReference>
<comment type="catalytic activity">
    <reaction evidence="1">
        <text>Random hydrolysis of (1-&gt;6)-alpha-D-mannosidic linkages in unbranched (1-&gt;6)-mannans.</text>
        <dbReference type="EC" id="3.2.1.101"/>
    </reaction>
</comment>
<dbReference type="InterPro" id="IPR014480">
    <property type="entry name" value="Mannan-1_6-alpha_mannosidase"/>
</dbReference>
<protein>
    <recommendedName>
        <fullName evidence="4">mannan endo-1,6-alpha-mannosidase</fullName>
        <ecNumber evidence="4">3.2.1.101</ecNumber>
    </recommendedName>
</protein>
<evidence type="ECO:0000256" key="3">
    <source>
        <dbReference type="ARBA" id="ARBA00009699"/>
    </source>
</evidence>
<dbReference type="EMBL" id="KE651166">
    <property type="protein sequence ID" value="EEB05304.1"/>
    <property type="molecule type" value="Genomic_DNA"/>
</dbReference>
<keyword evidence="5 10" id="KW-0732">Signal</keyword>
<evidence type="ECO:0000256" key="1">
    <source>
        <dbReference type="ARBA" id="ARBA00001452"/>
    </source>
</evidence>
<keyword evidence="6" id="KW-0378">Hydrolase</keyword>
<evidence type="ECO:0000313" key="11">
    <source>
        <dbReference type="EMBL" id="EEB05304.1"/>
    </source>
</evidence>
<feature type="signal peptide" evidence="10">
    <location>
        <begin position="1"/>
        <end position="21"/>
    </location>
</feature>
<keyword evidence="8" id="KW-0325">Glycoprotein</keyword>
<feature type="chain" id="PRO_5002847262" description="mannan endo-1,6-alpha-mannosidase" evidence="10">
    <location>
        <begin position="22"/>
        <end position="393"/>
    </location>
</feature>
<dbReference type="Proteomes" id="UP000001744">
    <property type="component" value="Unassembled WGS sequence"/>
</dbReference>
<dbReference type="GO" id="GO:0016052">
    <property type="term" value="P:carbohydrate catabolic process"/>
    <property type="evidence" value="ECO:0007669"/>
    <property type="project" value="InterPro"/>
</dbReference>
<evidence type="ECO:0000256" key="9">
    <source>
        <dbReference type="ARBA" id="ARBA00023295"/>
    </source>
</evidence>
<dbReference type="PIRSF" id="PIRSF016302">
    <property type="entry name" value="Man_a_manosd"/>
    <property type="match status" value="1"/>
</dbReference>
<proteinExistence type="inferred from homology"/>
<evidence type="ECO:0000256" key="7">
    <source>
        <dbReference type="ARBA" id="ARBA00023136"/>
    </source>
</evidence>
<dbReference type="RefSeq" id="XP_002171597.1">
    <property type="nucleotide sequence ID" value="XM_002171561.2"/>
</dbReference>
<dbReference type="PANTHER" id="PTHR12145">
    <property type="entry name" value="MANNAN ENDO-1,6-ALPHA-MANNOSIDASE DCW1"/>
    <property type="match status" value="1"/>
</dbReference>
<keyword evidence="12" id="KW-1185">Reference proteome</keyword>
<dbReference type="GO" id="GO:0009272">
    <property type="term" value="P:fungal-type cell wall biogenesis"/>
    <property type="evidence" value="ECO:0000318"/>
    <property type="project" value="GO_Central"/>
</dbReference>
<dbReference type="PANTHER" id="PTHR12145:SF40">
    <property type="entry name" value="MANNAN ENDO-1,6-ALPHA-MANNOSIDASE C1198.07C-RELATED"/>
    <property type="match status" value="1"/>
</dbReference>
<evidence type="ECO:0000256" key="4">
    <source>
        <dbReference type="ARBA" id="ARBA00012350"/>
    </source>
</evidence>
<dbReference type="SUPFAM" id="SSF48208">
    <property type="entry name" value="Six-hairpin glycosidases"/>
    <property type="match status" value="1"/>
</dbReference>
<dbReference type="STRING" id="402676.B6JVA3"/>
<dbReference type="HOGENOM" id="CLU_025694_1_2_1"/>
<name>B6JVA3_SCHJY</name>
<dbReference type="GO" id="GO:0012505">
    <property type="term" value="C:endomembrane system"/>
    <property type="evidence" value="ECO:0007669"/>
    <property type="project" value="UniProtKB-SubCell"/>
</dbReference>
<dbReference type="OMA" id="EWAQRIY"/>
<evidence type="ECO:0000313" key="12">
    <source>
        <dbReference type="Proteomes" id="UP000001744"/>
    </source>
</evidence>
<evidence type="ECO:0000256" key="8">
    <source>
        <dbReference type="ARBA" id="ARBA00023180"/>
    </source>
</evidence>
<sequence>MNWSKFISKFLVLLVAVPIHAFTLDANNNASVVEGMKITTNGLMDYYSASGFSFVSVYWWLTGSICDAFFKTIALTGNKTYYNMVNQIMVYQAGDNFDYAPESQKLDLGNDDQAFWGLSAMTAAEFGFSGTADKNHSYLAAAERVVEEEMSRWDDSTCGGGIRWQLYSFRNGYNYKNSVTNGAVFQIAARLARYTGNETYVDIANKLWDWSVYVGFLNSTDYTVIDGGMTEYDCYTIDVTQWSYNVGLYLGGAAYMYNYTDGDSTWKERLDGLVNKSITTFFKDGILYEPACEIANTCNADQTSFKGYLARFLGYAMKLAPYTRDTILPLIKKSAEAAALACSGGRDGYTCGGRWYWNNGTWDGNYGVGDELSALEVMQTVLIDQYPVPLKAH</sequence>
<dbReference type="EC" id="3.2.1.101" evidence="4"/>
<dbReference type="JaponicusDB" id="SJAG_00310"/>
<dbReference type="AlphaFoldDB" id="B6JVA3"/>
<dbReference type="GO" id="GO:0008496">
    <property type="term" value="F:mannan endo-1,6-alpha-mannosidase activity"/>
    <property type="evidence" value="ECO:0007669"/>
    <property type="project" value="UniProtKB-EC"/>
</dbReference>
<dbReference type="Gene3D" id="1.50.10.20">
    <property type="match status" value="1"/>
</dbReference>
<dbReference type="VEuPathDB" id="FungiDB:SJAG_00310"/>
<accession>B6JVA3</accession>
<keyword evidence="7" id="KW-0472">Membrane</keyword>
<evidence type="ECO:0000256" key="5">
    <source>
        <dbReference type="ARBA" id="ARBA00022729"/>
    </source>
</evidence>
<dbReference type="InterPro" id="IPR008928">
    <property type="entry name" value="6-hairpin_glycosidase_sf"/>
</dbReference>
<reference evidence="11 12" key="1">
    <citation type="journal article" date="2011" name="Science">
        <title>Comparative functional genomics of the fission yeasts.</title>
        <authorList>
            <person name="Rhind N."/>
            <person name="Chen Z."/>
            <person name="Yassour M."/>
            <person name="Thompson D.A."/>
            <person name="Haas B.J."/>
            <person name="Habib N."/>
            <person name="Wapinski I."/>
            <person name="Roy S."/>
            <person name="Lin M.F."/>
            <person name="Heiman D.I."/>
            <person name="Young S.K."/>
            <person name="Furuya K."/>
            <person name="Guo Y."/>
            <person name="Pidoux A."/>
            <person name="Chen H.M."/>
            <person name="Robbertse B."/>
            <person name="Goldberg J.M."/>
            <person name="Aoki K."/>
            <person name="Bayne E.H."/>
            <person name="Berlin A.M."/>
            <person name="Desjardins C.A."/>
            <person name="Dobbs E."/>
            <person name="Dukaj L."/>
            <person name="Fan L."/>
            <person name="FitzGerald M.G."/>
            <person name="French C."/>
            <person name="Gujja S."/>
            <person name="Hansen K."/>
            <person name="Keifenheim D."/>
            <person name="Levin J.Z."/>
            <person name="Mosher R.A."/>
            <person name="Mueller C.A."/>
            <person name="Pfiffner J."/>
            <person name="Priest M."/>
            <person name="Russ C."/>
            <person name="Smialowska A."/>
            <person name="Swoboda P."/>
            <person name="Sykes S.M."/>
            <person name="Vaughn M."/>
            <person name="Vengrova S."/>
            <person name="Yoder R."/>
            <person name="Zeng Q."/>
            <person name="Allshire R."/>
            <person name="Baulcombe D."/>
            <person name="Birren B.W."/>
            <person name="Brown W."/>
            <person name="Ekwall K."/>
            <person name="Kellis M."/>
            <person name="Leatherwood J."/>
            <person name="Levin H."/>
            <person name="Margalit H."/>
            <person name="Martienssen R."/>
            <person name="Nieduszynski C.A."/>
            <person name="Spatafora J.W."/>
            <person name="Friedman N."/>
            <person name="Dalgaard J.Z."/>
            <person name="Baumann P."/>
            <person name="Niki H."/>
            <person name="Regev A."/>
            <person name="Nusbaum C."/>
        </authorList>
    </citation>
    <scope>NUCLEOTIDE SEQUENCE [LARGE SCALE GENOMIC DNA]</scope>
    <source>
        <strain evidence="12">yFS275 / FY16936</strain>
    </source>
</reference>
<dbReference type="InterPro" id="IPR005198">
    <property type="entry name" value="Glyco_hydro_76"/>
</dbReference>
<evidence type="ECO:0000256" key="6">
    <source>
        <dbReference type="ARBA" id="ARBA00022801"/>
    </source>
</evidence>
<keyword evidence="9" id="KW-0326">Glycosidase</keyword>
<dbReference type="OrthoDB" id="4187847at2759"/>